<proteinExistence type="predicted"/>
<feature type="transmembrane region" description="Helical" evidence="2">
    <location>
        <begin position="185"/>
        <end position="206"/>
    </location>
</feature>
<dbReference type="STRING" id="1908205.BKG60_22380"/>
<dbReference type="Gene3D" id="1.10.287.1260">
    <property type="match status" value="1"/>
</dbReference>
<evidence type="ECO:0000256" key="2">
    <source>
        <dbReference type="SAM" id="Phobius"/>
    </source>
</evidence>
<dbReference type="EMBL" id="MLHV01000014">
    <property type="protein sequence ID" value="OHT97515.1"/>
    <property type="molecule type" value="Genomic_DNA"/>
</dbReference>
<evidence type="ECO:0000256" key="1">
    <source>
        <dbReference type="SAM" id="MobiDB-lite"/>
    </source>
</evidence>
<feature type="transmembrane region" description="Helical" evidence="2">
    <location>
        <begin position="154"/>
        <end position="173"/>
    </location>
</feature>
<dbReference type="RefSeq" id="WP_070945536.1">
    <property type="nucleotide sequence ID" value="NZ_MLHV01000014.1"/>
</dbReference>
<dbReference type="AlphaFoldDB" id="A0A1S1K1P3"/>
<accession>A0A1S1K1P3</accession>
<keyword evidence="4" id="KW-1185">Reference proteome</keyword>
<feature type="transmembrane region" description="Helical" evidence="2">
    <location>
        <begin position="28"/>
        <end position="46"/>
    </location>
</feature>
<comment type="caution">
    <text evidence="3">The sequence shown here is derived from an EMBL/GenBank/DDBJ whole genome shotgun (WGS) entry which is preliminary data.</text>
</comment>
<feature type="transmembrane region" description="Helical" evidence="2">
    <location>
        <begin position="85"/>
        <end position="104"/>
    </location>
</feature>
<dbReference type="OrthoDB" id="5184470at2"/>
<dbReference type="Proteomes" id="UP000179636">
    <property type="component" value="Unassembled WGS sequence"/>
</dbReference>
<keyword evidence="2" id="KW-1133">Transmembrane helix</keyword>
<feature type="compositionally biased region" description="Polar residues" evidence="1">
    <location>
        <begin position="231"/>
        <end position="250"/>
    </location>
</feature>
<dbReference type="InterPro" id="IPR008910">
    <property type="entry name" value="MSC_TM_helix"/>
</dbReference>
<gene>
    <name evidence="3" type="ORF">BKG61_16340</name>
</gene>
<protein>
    <submittedName>
        <fullName evidence="3">Uncharacterized protein</fullName>
    </submittedName>
</protein>
<organism evidence="3 4">
    <name type="scientific">Mycobacterium syngnathidarum</name>
    <dbReference type="NCBI Taxonomy" id="1908205"/>
    <lineage>
        <taxon>Bacteria</taxon>
        <taxon>Bacillati</taxon>
        <taxon>Actinomycetota</taxon>
        <taxon>Actinomycetes</taxon>
        <taxon>Mycobacteriales</taxon>
        <taxon>Mycobacteriaceae</taxon>
        <taxon>Mycobacterium</taxon>
    </lineage>
</organism>
<name>A0A1S1K1P3_9MYCO</name>
<evidence type="ECO:0000313" key="3">
    <source>
        <dbReference type="EMBL" id="OHT97515.1"/>
    </source>
</evidence>
<keyword evidence="2" id="KW-0472">Membrane</keyword>
<keyword evidence="2" id="KW-0812">Transmembrane</keyword>
<dbReference type="Pfam" id="PF05552">
    <property type="entry name" value="MS_channel_1st_1"/>
    <property type="match status" value="2"/>
</dbReference>
<evidence type="ECO:0000313" key="4">
    <source>
        <dbReference type="Proteomes" id="UP000179636"/>
    </source>
</evidence>
<reference evidence="3 4" key="1">
    <citation type="submission" date="2016-10" db="EMBL/GenBank/DDBJ databases">
        <title>Evaluation of Human, Animal and Environmental Mycobacterium chelonae Isolates by Core Genome Phylogenomic Analysis, Targeted Gene Comparison, and Anti-microbial Susceptibility Patterns: A Tale of Mistaken Identities.</title>
        <authorList>
            <person name="Fogelson S.B."/>
            <person name="Camus A.C."/>
            <person name="Lorenz W."/>
            <person name="Vasireddy R."/>
            <person name="Vasireddy S."/>
            <person name="Smith T."/>
            <person name="Brown-Elliott B.A."/>
            <person name="Wallace R.J.Jr."/>
            <person name="Hasan N.A."/>
            <person name="Reischl U."/>
            <person name="Sanchez S."/>
        </authorList>
    </citation>
    <scope>NUCLEOTIDE SEQUENCE [LARGE SCALE GENOMIC DNA]</scope>
    <source>
        <strain evidence="3 4">24999</strain>
    </source>
</reference>
<feature type="transmembrane region" description="Helical" evidence="2">
    <location>
        <begin position="110"/>
        <end position="134"/>
    </location>
</feature>
<feature type="region of interest" description="Disordered" evidence="1">
    <location>
        <begin position="229"/>
        <end position="286"/>
    </location>
</feature>
<feature type="compositionally biased region" description="Basic and acidic residues" evidence="1">
    <location>
        <begin position="274"/>
        <end position="286"/>
    </location>
</feature>
<sequence>MSSANLAIDFEGGVSEAWTSIATFVPKLLAFLAILVIGWIIAKIVARIVKAILGRIGFDRVVERGGLKDLLARSNYDASGILAKLAYYAILLITLQMGFGVWGPNPVSELLAGVVAWLPKLFIALVIIVIIGAIAKGVKTVISDVLGGLSYGDLLGTVASLFVWGIGIIAALNQIGVATTVTTPVLIAVLATIGGVAVVGVGGGLVRPMQERWDRWLGNIEAEIPAMRSQAEANRSDQPSYAGATQTHAAQPNPDYPAGAQQLRRVEPPMGAPDPRRSDDRYPPQR</sequence>